<keyword evidence="1" id="KW-1133">Transmembrane helix</keyword>
<dbReference type="Proteomes" id="UP000859505">
    <property type="component" value="Unassembled WGS sequence"/>
</dbReference>
<keyword evidence="1" id="KW-0812">Transmembrane</keyword>
<evidence type="ECO:0000256" key="1">
    <source>
        <dbReference type="SAM" id="Phobius"/>
    </source>
</evidence>
<keyword evidence="2" id="KW-0732">Signal</keyword>
<reference evidence="3" key="2">
    <citation type="submission" date="2020-01" db="EMBL/GenBank/DDBJ databases">
        <authorList>
            <consortium name="NCBI Pathogen Detection Project"/>
        </authorList>
    </citation>
    <scope>NUCLEOTIDE SEQUENCE</scope>
    <source>
        <strain evidence="3">OLC2673_Aeromonas</strain>
    </source>
</reference>
<feature type="transmembrane region" description="Helical" evidence="1">
    <location>
        <begin position="31"/>
        <end position="57"/>
    </location>
</feature>
<evidence type="ECO:0000313" key="3">
    <source>
        <dbReference type="EMBL" id="HAT6342478.1"/>
    </source>
</evidence>
<protein>
    <submittedName>
        <fullName evidence="3">Phage coat protein</fullName>
    </submittedName>
</protein>
<reference evidence="3" key="1">
    <citation type="journal article" date="2018" name="Genome Biol.">
        <title>SKESA: strategic k-mer extension for scrupulous assemblies.</title>
        <authorList>
            <person name="Souvorov A."/>
            <person name="Agarwala R."/>
            <person name="Lipman D.J."/>
        </authorList>
    </citation>
    <scope>NUCLEOTIDE SEQUENCE</scope>
    <source>
        <strain evidence="3">OLC2673_Aeromonas</strain>
    </source>
</reference>
<evidence type="ECO:0000313" key="4">
    <source>
        <dbReference type="Proteomes" id="UP000859505"/>
    </source>
</evidence>
<feature type="signal peptide" evidence="2">
    <location>
        <begin position="1"/>
        <end position="21"/>
    </location>
</feature>
<dbReference type="AlphaFoldDB" id="A0AAD3U727"/>
<dbReference type="EMBL" id="DACTUL010000001">
    <property type="protein sequence ID" value="HAT6342478.1"/>
    <property type="molecule type" value="Genomic_DNA"/>
</dbReference>
<name>A0AAD3U727_AERHY</name>
<keyword evidence="3" id="KW-0167">Capsid protein</keyword>
<dbReference type="RefSeq" id="WP_201890001.1">
    <property type="nucleotide sequence ID" value="NZ_JBGWYB010000001.1"/>
</dbReference>
<feature type="chain" id="PRO_5042144857" evidence="2">
    <location>
        <begin position="22"/>
        <end position="70"/>
    </location>
</feature>
<organism evidence="3 4">
    <name type="scientific">Aeromonas hydrophila</name>
    <dbReference type="NCBI Taxonomy" id="644"/>
    <lineage>
        <taxon>Bacteria</taxon>
        <taxon>Pseudomonadati</taxon>
        <taxon>Pseudomonadota</taxon>
        <taxon>Gammaproteobacteria</taxon>
        <taxon>Aeromonadales</taxon>
        <taxon>Aeromonadaceae</taxon>
        <taxon>Aeromonas</taxon>
    </lineage>
</organism>
<gene>
    <name evidence="3" type="ORF">JAJ28_000129</name>
</gene>
<evidence type="ECO:0000256" key="2">
    <source>
        <dbReference type="SAM" id="SignalP"/>
    </source>
</evidence>
<keyword evidence="3" id="KW-0946">Virion</keyword>
<sequence length="70" mass="7052">MSLFKKAIPAIIAVASTPVFAEGESALDQMFAAVNFGSVVTFVASAGVTIVGIALAVKGISLAKRLVSKA</sequence>
<accession>A0AAD3U727</accession>
<keyword evidence="1" id="KW-0472">Membrane</keyword>
<proteinExistence type="predicted"/>
<comment type="caution">
    <text evidence="3">The sequence shown here is derived from an EMBL/GenBank/DDBJ whole genome shotgun (WGS) entry which is preliminary data.</text>
</comment>